<proteinExistence type="predicted"/>
<comment type="caution">
    <text evidence="2">The sequence shown here is derived from an EMBL/GenBank/DDBJ whole genome shotgun (WGS) entry which is preliminary data.</text>
</comment>
<dbReference type="InterPro" id="IPR036456">
    <property type="entry name" value="PNPase_PH_RNA-bd_sf"/>
</dbReference>
<dbReference type="EMBL" id="BARV01011487">
    <property type="protein sequence ID" value="GAI08569.1"/>
    <property type="molecule type" value="Genomic_DNA"/>
</dbReference>
<accession>X1MQD1</accession>
<dbReference type="SUPFAM" id="SSF46915">
    <property type="entry name" value="Polynucleotide phosphorylase/guanosine pentaphosphate synthase (PNPase/GPSI), domain 3"/>
    <property type="match status" value="1"/>
</dbReference>
<feature type="domain" description="Polyribonucleotide nucleotidyltransferase RNA-binding" evidence="1">
    <location>
        <begin position="41"/>
        <end position="77"/>
    </location>
</feature>
<dbReference type="Pfam" id="PF03726">
    <property type="entry name" value="PNPase"/>
    <property type="match status" value="1"/>
</dbReference>
<evidence type="ECO:0000259" key="1">
    <source>
        <dbReference type="Pfam" id="PF03726"/>
    </source>
</evidence>
<dbReference type="Gene3D" id="1.10.10.400">
    <property type="entry name" value="Polyribonucleotide nucleotidyltransferase, RNA-binding domain"/>
    <property type="match status" value="1"/>
</dbReference>
<feature type="non-terminal residue" evidence="2">
    <location>
        <position position="88"/>
    </location>
</feature>
<reference evidence="2" key="1">
    <citation type="journal article" date="2014" name="Front. Microbiol.">
        <title>High frequency of phylogenetically diverse reductive dehalogenase-homologous genes in deep subseafloor sedimentary metagenomes.</title>
        <authorList>
            <person name="Kawai M."/>
            <person name="Futagami T."/>
            <person name="Toyoda A."/>
            <person name="Takaki Y."/>
            <person name="Nishi S."/>
            <person name="Hori S."/>
            <person name="Arai W."/>
            <person name="Tsubouchi T."/>
            <person name="Morono Y."/>
            <person name="Uchiyama I."/>
            <person name="Ito T."/>
            <person name="Fujiyama A."/>
            <person name="Inagaki F."/>
            <person name="Takami H."/>
        </authorList>
    </citation>
    <scope>NUCLEOTIDE SEQUENCE</scope>
    <source>
        <strain evidence="2">Expedition CK06-06</strain>
    </source>
</reference>
<protein>
    <recommendedName>
        <fullName evidence="1">Polyribonucleotide nucleotidyltransferase RNA-binding domain-containing protein</fullName>
    </recommendedName>
</protein>
<sequence>MDALDFSEKHLKKVIAFQKEIIEKIGKEKLLLETSPVDDVLEGEIKEFLGKKLEEALYQKDKSQRTDKIDELKEELSCFIEEKYSNLV</sequence>
<organism evidence="2">
    <name type="scientific">marine sediment metagenome</name>
    <dbReference type="NCBI Taxonomy" id="412755"/>
    <lineage>
        <taxon>unclassified sequences</taxon>
        <taxon>metagenomes</taxon>
        <taxon>ecological metagenomes</taxon>
    </lineage>
</organism>
<dbReference type="GO" id="GO:0006396">
    <property type="term" value="P:RNA processing"/>
    <property type="evidence" value="ECO:0007669"/>
    <property type="project" value="InterPro"/>
</dbReference>
<dbReference type="InterPro" id="IPR015848">
    <property type="entry name" value="PNPase_PH_RNA-bd_bac/org-type"/>
</dbReference>
<evidence type="ECO:0000313" key="2">
    <source>
        <dbReference type="EMBL" id="GAI08569.1"/>
    </source>
</evidence>
<gene>
    <name evidence="2" type="ORF">S06H3_21765</name>
</gene>
<dbReference type="AlphaFoldDB" id="X1MQD1"/>
<dbReference type="GO" id="GO:0003723">
    <property type="term" value="F:RNA binding"/>
    <property type="evidence" value="ECO:0007669"/>
    <property type="project" value="InterPro"/>
</dbReference>
<name>X1MQD1_9ZZZZ</name>